<dbReference type="RefSeq" id="WP_030004173.1">
    <property type="nucleotide sequence ID" value="NC_022549.1"/>
</dbReference>
<keyword evidence="1" id="KW-0732">Signal</keyword>
<dbReference type="InterPro" id="IPR036116">
    <property type="entry name" value="FN3_sf"/>
</dbReference>
<feature type="signal peptide" evidence="1">
    <location>
        <begin position="1"/>
        <end position="19"/>
    </location>
</feature>
<name>U4KMJ5_9MOLU</name>
<dbReference type="SUPFAM" id="SSF49265">
    <property type="entry name" value="Fibronectin type III"/>
    <property type="match status" value="1"/>
</dbReference>
<reference evidence="3 4" key="1">
    <citation type="journal article" date="2013" name="J. Mol. Microbiol. Biotechnol.">
        <title>Analysis of the Complete Genomes of Acholeplasma brassicae , A. palmae and A. laidlawii and Their Comparison to the Obligate Parasites from ' Candidatus Phytoplasma'.</title>
        <authorList>
            <person name="Kube M."/>
            <person name="Siewert C."/>
            <person name="Migdoll A.M."/>
            <person name="Duduk B."/>
            <person name="Holz S."/>
            <person name="Rabus R."/>
            <person name="Seemuller E."/>
            <person name="Mitrovic J."/>
            <person name="Muller I."/>
            <person name="Buttner C."/>
            <person name="Reinhardt R."/>
        </authorList>
    </citation>
    <scope>NUCLEOTIDE SEQUENCE [LARGE SCALE GENOMIC DNA]</scope>
    <source>
        <strain evidence="4">0502</strain>
    </source>
</reference>
<gene>
    <name evidence="3" type="ORF">BN85302900</name>
</gene>
<dbReference type="STRING" id="61635.BN85302900"/>
<dbReference type="InterPro" id="IPR011493">
    <property type="entry name" value="GLUG"/>
</dbReference>
<dbReference type="PROSITE" id="PS51257">
    <property type="entry name" value="PROKAR_LIPOPROTEIN"/>
    <property type="match status" value="1"/>
</dbReference>
<protein>
    <submittedName>
        <fullName evidence="3">Hypothetical surface-anchored protein, contains Fibronectin, type III domain</fullName>
    </submittedName>
</protein>
<dbReference type="HOGENOM" id="CLU_520357_0_0_14"/>
<dbReference type="Gene3D" id="2.60.40.10">
    <property type="entry name" value="Immunoglobulins"/>
    <property type="match status" value="1"/>
</dbReference>
<dbReference type="KEGG" id="abra:BN85302900"/>
<sequence>MKRILGLFSVALLLFLVSACSEKFDVAITIENMEPARTSVYLELDVHDPYNNIVDKSIYVVVYEGKTEVNRKTATKTDDVTSVEFTGLAVGKTYNLSVFATYDKKTHVMTKSSFTTSEVGGSETNPKLISTTEDFYQMKLDPNAYYRLENDLDFNNESFNNIFFSTTFTGSFDGNNKEIKNVKLDQVNTYLGIFGYNKGNIKDLTVRNVEMVVEKSTQYIGILAGRNTGIIENVNIVDSSISLNYSRTGQIYVGGMVGLLENPSSVKNSSVSNVTIELAMTGRSEPFVGLLAGRMQAGQLNDVSATGEIKSLTKDISYYGGLVGVVENVGNVVARITNAKSDVSMNLSLDVTSTLSTDALMALYAGGLVGGNFGGNIQSVYSNGTIDVEKASNTASYNKDNDRLVIGGLIGFSNGTINEALASVDLILGRSEEVSFLSIEQLFVGGLVGQQVGDKTTNSLALEAVINVYLDNTMSAFLSSVVGSDFENSNAFKDVVITYDGIPYTAVTVVRTTTDDIDFVDLVALETSVSDYFTSAYIKAILEESV</sequence>
<accession>U4KMJ5</accession>
<dbReference type="InterPro" id="IPR013783">
    <property type="entry name" value="Ig-like_fold"/>
</dbReference>
<dbReference type="EMBL" id="FO681348">
    <property type="protein sequence ID" value="CCV65311.1"/>
    <property type="molecule type" value="Genomic_DNA"/>
</dbReference>
<evidence type="ECO:0000313" key="3">
    <source>
        <dbReference type="EMBL" id="CCV65311.1"/>
    </source>
</evidence>
<dbReference type="Gene3D" id="2.160.20.110">
    <property type="match status" value="1"/>
</dbReference>
<organism evidence="3 4">
    <name type="scientific">Acholeplasma brassicae</name>
    <dbReference type="NCBI Taxonomy" id="61635"/>
    <lineage>
        <taxon>Bacteria</taxon>
        <taxon>Bacillati</taxon>
        <taxon>Mycoplasmatota</taxon>
        <taxon>Mollicutes</taxon>
        <taxon>Acholeplasmatales</taxon>
        <taxon>Acholeplasmataceae</taxon>
        <taxon>Acholeplasma</taxon>
    </lineage>
</organism>
<dbReference type="Pfam" id="PF07581">
    <property type="entry name" value="Glug"/>
    <property type="match status" value="1"/>
</dbReference>
<evidence type="ECO:0000259" key="2">
    <source>
        <dbReference type="Pfam" id="PF07581"/>
    </source>
</evidence>
<dbReference type="AlphaFoldDB" id="U4KMJ5"/>
<feature type="chain" id="PRO_5004651219" evidence="1">
    <location>
        <begin position="20"/>
        <end position="546"/>
    </location>
</feature>
<feature type="domain" description="GLUG" evidence="2">
    <location>
        <begin position="363"/>
        <end position="386"/>
    </location>
</feature>
<evidence type="ECO:0000256" key="1">
    <source>
        <dbReference type="SAM" id="SignalP"/>
    </source>
</evidence>
<dbReference type="Proteomes" id="UP000032737">
    <property type="component" value="Chromosome"/>
</dbReference>
<proteinExistence type="predicted"/>
<keyword evidence="4" id="KW-1185">Reference proteome</keyword>
<evidence type="ECO:0000313" key="4">
    <source>
        <dbReference type="Proteomes" id="UP000032737"/>
    </source>
</evidence>